<dbReference type="InterPro" id="IPR012042">
    <property type="entry name" value="NeuTTM/CthTTM-like"/>
</dbReference>
<evidence type="ECO:0000313" key="3">
    <source>
        <dbReference type="EMBL" id="SFW53760.1"/>
    </source>
</evidence>
<dbReference type="STRING" id="76595.SAMN05660313_02241"/>
<name>A0A1K1Q1K4_9FLAO</name>
<dbReference type="InterPro" id="IPR023577">
    <property type="entry name" value="CYTH_domain"/>
</dbReference>
<keyword evidence="4" id="KW-1185">Reference proteome</keyword>
<dbReference type="RefSeq" id="WP_072303889.1">
    <property type="nucleotide sequence ID" value="NZ_FPIY01000003.1"/>
</dbReference>
<dbReference type="SUPFAM" id="SSF55154">
    <property type="entry name" value="CYTH-like phosphatases"/>
    <property type="match status" value="1"/>
</dbReference>
<feature type="active site" description="Proton acceptor" evidence="1">
    <location>
        <position position="29"/>
    </location>
</feature>
<dbReference type="InterPro" id="IPR033469">
    <property type="entry name" value="CYTH-like_dom_sf"/>
</dbReference>
<dbReference type="PANTHER" id="PTHR40114:SF1">
    <property type="entry name" value="SLR0698 PROTEIN"/>
    <property type="match status" value="1"/>
</dbReference>
<dbReference type="PANTHER" id="PTHR40114">
    <property type="entry name" value="SLR0698 PROTEIN"/>
    <property type="match status" value="1"/>
</dbReference>
<dbReference type="Pfam" id="PF01928">
    <property type="entry name" value="CYTH"/>
    <property type="match status" value="1"/>
</dbReference>
<protein>
    <submittedName>
        <fullName evidence="3">CYTH domain-containing protein</fullName>
    </submittedName>
</protein>
<feature type="domain" description="CYTH" evidence="2">
    <location>
        <begin position="1"/>
        <end position="149"/>
    </location>
</feature>
<dbReference type="SMART" id="SM01118">
    <property type="entry name" value="CYTH"/>
    <property type="match status" value="1"/>
</dbReference>
<proteinExistence type="predicted"/>
<organism evidence="3 4">
    <name type="scientific">Cellulophaga fucicola</name>
    <dbReference type="NCBI Taxonomy" id="76595"/>
    <lineage>
        <taxon>Bacteria</taxon>
        <taxon>Pseudomonadati</taxon>
        <taxon>Bacteroidota</taxon>
        <taxon>Flavobacteriia</taxon>
        <taxon>Flavobacteriales</taxon>
        <taxon>Flavobacteriaceae</taxon>
        <taxon>Cellulophaga</taxon>
    </lineage>
</organism>
<dbReference type="PROSITE" id="PS51707">
    <property type="entry name" value="CYTH"/>
    <property type="match status" value="1"/>
</dbReference>
<dbReference type="PIRSF" id="PIRSF016487">
    <property type="entry name" value="CYTH_UCP016487"/>
    <property type="match status" value="1"/>
</dbReference>
<dbReference type="CDD" id="cd07891">
    <property type="entry name" value="CYTH-like_CthTTM-like_1"/>
    <property type="match status" value="1"/>
</dbReference>
<gene>
    <name evidence="3" type="ORF">SAMN05660313_02241</name>
</gene>
<dbReference type="Proteomes" id="UP000183257">
    <property type="component" value="Unassembled WGS sequence"/>
</dbReference>
<dbReference type="OrthoDB" id="9805588at2"/>
<reference evidence="4" key="1">
    <citation type="submission" date="2016-11" db="EMBL/GenBank/DDBJ databases">
        <authorList>
            <person name="Varghese N."/>
            <person name="Submissions S."/>
        </authorList>
    </citation>
    <scope>NUCLEOTIDE SEQUENCE [LARGE SCALE GENOMIC DNA]</scope>
    <source>
        <strain evidence="4">DSM 24786</strain>
    </source>
</reference>
<dbReference type="AlphaFoldDB" id="A0A1K1Q1K4"/>
<evidence type="ECO:0000259" key="2">
    <source>
        <dbReference type="PROSITE" id="PS51707"/>
    </source>
</evidence>
<dbReference type="EMBL" id="FPIY01000003">
    <property type="protein sequence ID" value="SFW53760.1"/>
    <property type="molecule type" value="Genomic_DNA"/>
</dbReference>
<accession>A0A1K1Q1K4</accession>
<sequence>MIEIERKFLVKSDAFKAEAISKKRIVQGYLSTNPERSVRVRIKGDAGFITVKGISNASGMSRFEWEKEIPVTEAEQLLNICEEGVISKTRYNVNVGDCIFEVDEFYDANEGLILAEVELKSETDEFVKPDWLADEVTGDIKYYNSQLSKNPFKKWSV</sequence>
<evidence type="ECO:0000256" key="1">
    <source>
        <dbReference type="PIRSR" id="PIRSR016487-1"/>
    </source>
</evidence>
<dbReference type="Gene3D" id="2.40.320.10">
    <property type="entry name" value="Hypothetical Protein Pfu-838710-001"/>
    <property type="match status" value="1"/>
</dbReference>
<evidence type="ECO:0000313" key="4">
    <source>
        <dbReference type="Proteomes" id="UP000183257"/>
    </source>
</evidence>